<name>A0A369PZ30_9SPHI</name>
<evidence type="ECO:0000313" key="2">
    <source>
        <dbReference type="EMBL" id="RDC57883.1"/>
    </source>
</evidence>
<evidence type="ECO:0000313" key="3">
    <source>
        <dbReference type="Proteomes" id="UP000253961"/>
    </source>
</evidence>
<dbReference type="InterPro" id="IPR016024">
    <property type="entry name" value="ARM-type_fold"/>
</dbReference>
<evidence type="ECO:0000256" key="1">
    <source>
        <dbReference type="SAM" id="Phobius"/>
    </source>
</evidence>
<dbReference type="EMBL" id="QPKV01000002">
    <property type="protein sequence ID" value="RDC57883.1"/>
    <property type="molecule type" value="Genomic_DNA"/>
</dbReference>
<dbReference type="Gene3D" id="1.25.10.10">
    <property type="entry name" value="Leucine-rich Repeat Variant"/>
    <property type="match status" value="1"/>
</dbReference>
<keyword evidence="3" id="KW-1185">Reference proteome</keyword>
<keyword evidence="1" id="KW-0812">Transmembrane</keyword>
<comment type="caution">
    <text evidence="2">The sequence shown here is derived from an EMBL/GenBank/DDBJ whole genome shotgun (WGS) entry which is preliminary data.</text>
</comment>
<protein>
    <submittedName>
        <fullName evidence="2">HEAT repeat domain-containing protein</fullName>
    </submittedName>
</protein>
<dbReference type="RefSeq" id="WP_115401304.1">
    <property type="nucleotide sequence ID" value="NZ_QPKV01000002.1"/>
</dbReference>
<gene>
    <name evidence="2" type="ORF">DU508_02720</name>
</gene>
<keyword evidence="1" id="KW-1133">Transmembrane helix</keyword>
<dbReference type="OrthoDB" id="1454284at2"/>
<dbReference type="AlphaFoldDB" id="A0A369PZ30"/>
<dbReference type="InterPro" id="IPR011989">
    <property type="entry name" value="ARM-like"/>
</dbReference>
<sequence length="389" mass="44953">MQNYCDLSGKLCLIFSKVSYRDYPLLIQIAILVSILALCVITFTLSFIFYNRTKKQRYKRKADEAESLILDELNEHLLVYDSITDMPQDELNSTVRKLNELKNKNAIFKEVLVKLLIYYKHNLTGNISRLITSAYFSLRLNEITLSKLKSSFWFIKAQGLKELQAIHDYDSTESIQLLLKNKNIDVRVEAYATLLKLQTHLSLNFLKNEKEDLSNWHQILLFDAITKSEYTEIPDFSYFLASQNKTIVILSIKLLLHYKQFKAIPELIKLLAHRDEKIRNETIYTLGALNAEDAEQKLISIYPTERNLNKSQILLALGAIASGNALNFLRDKFLQADHYTILKSATAAIMSHPVALKEKILESLNDIDEEQRAIIKHFEDPLIKLHGIR</sequence>
<dbReference type="Pfam" id="PF13646">
    <property type="entry name" value="HEAT_2"/>
    <property type="match status" value="1"/>
</dbReference>
<dbReference type="Proteomes" id="UP000253961">
    <property type="component" value="Unassembled WGS sequence"/>
</dbReference>
<keyword evidence="1" id="KW-0472">Membrane</keyword>
<dbReference type="SUPFAM" id="SSF48371">
    <property type="entry name" value="ARM repeat"/>
    <property type="match status" value="1"/>
</dbReference>
<feature type="transmembrane region" description="Helical" evidence="1">
    <location>
        <begin position="25"/>
        <end position="50"/>
    </location>
</feature>
<accession>A0A369PZ30</accession>
<organism evidence="2 3">
    <name type="scientific">Pedobacter chinensis</name>
    <dbReference type="NCBI Taxonomy" id="2282421"/>
    <lineage>
        <taxon>Bacteria</taxon>
        <taxon>Pseudomonadati</taxon>
        <taxon>Bacteroidota</taxon>
        <taxon>Sphingobacteriia</taxon>
        <taxon>Sphingobacteriales</taxon>
        <taxon>Sphingobacteriaceae</taxon>
        <taxon>Pedobacter</taxon>
    </lineage>
</organism>
<reference evidence="2 3" key="1">
    <citation type="submission" date="2018-07" db="EMBL/GenBank/DDBJ databases">
        <title>Pedobacter sp. nov., isolated from soil.</title>
        <authorList>
            <person name="Zhou L.Y."/>
            <person name="Du Z.J."/>
        </authorList>
    </citation>
    <scope>NUCLEOTIDE SEQUENCE [LARGE SCALE GENOMIC DNA]</scope>
    <source>
        <strain evidence="2 3">JDX94</strain>
    </source>
</reference>
<proteinExistence type="predicted"/>